<dbReference type="CDD" id="cd18803">
    <property type="entry name" value="SF2_C_secA"/>
    <property type="match status" value="1"/>
</dbReference>
<accession>A0ABX5ETF5</accession>
<evidence type="ECO:0000256" key="15">
    <source>
        <dbReference type="HAMAP-Rule" id="MF_01382"/>
    </source>
</evidence>
<keyword evidence="11 15" id="KW-0653">Protein transport</keyword>
<evidence type="ECO:0000256" key="3">
    <source>
        <dbReference type="ARBA" id="ARBA00007650"/>
    </source>
</evidence>
<dbReference type="PROSITE" id="PS51196">
    <property type="entry name" value="SECA_MOTOR_DEAD"/>
    <property type="match status" value="1"/>
</dbReference>
<dbReference type="PANTHER" id="PTHR30612">
    <property type="entry name" value="SECA INNER MEMBRANE COMPONENT OF SEC PROTEIN SECRETION SYSTEM"/>
    <property type="match status" value="1"/>
</dbReference>
<dbReference type="Pfam" id="PF07517">
    <property type="entry name" value="SecA_DEAD"/>
    <property type="match status" value="1"/>
</dbReference>
<organism evidence="21 22">
    <name type="scientific">Laceyella sediminis</name>
    <dbReference type="NCBI Taxonomy" id="573074"/>
    <lineage>
        <taxon>Bacteria</taxon>
        <taxon>Bacillati</taxon>
        <taxon>Bacillota</taxon>
        <taxon>Bacilli</taxon>
        <taxon>Bacillales</taxon>
        <taxon>Thermoactinomycetaceae</taxon>
        <taxon>Laceyella</taxon>
    </lineage>
</organism>
<dbReference type="InterPro" id="IPR001650">
    <property type="entry name" value="Helicase_C-like"/>
</dbReference>
<evidence type="ECO:0000313" key="21">
    <source>
        <dbReference type="EMBL" id="PRZ16447.1"/>
    </source>
</evidence>
<dbReference type="Gene3D" id="3.40.50.300">
    <property type="entry name" value="P-loop containing nucleotide triphosphate hydrolases"/>
    <property type="match status" value="2"/>
</dbReference>
<dbReference type="SUPFAM" id="SSF52540">
    <property type="entry name" value="P-loop containing nucleoside triphosphate hydrolases"/>
    <property type="match status" value="2"/>
</dbReference>
<evidence type="ECO:0000256" key="8">
    <source>
        <dbReference type="ARBA" id="ARBA00022741"/>
    </source>
</evidence>
<name>A0ABX5ETF5_9BACL</name>
<evidence type="ECO:0000256" key="10">
    <source>
        <dbReference type="ARBA" id="ARBA00022840"/>
    </source>
</evidence>
<dbReference type="Gene3D" id="1.10.3060.10">
    <property type="entry name" value="Helical scaffold and wing domains of SecA"/>
    <property type="match status" value="1"/>
</dbReference>
<feature type="domain" description="Helicase C-terminal" evidence="19">
    <location>
        <begin position="402"/>
        <end position="569"/>
    </location>
</feature>
<feature type="region of interest" description="Disordered" evidence="17">
    <location>
        <begin position="789"/>
        <end position="831"/>
    </location>
</feature>
<keyword evidence="7" id="KW-0479">Metal-binding</keyword>
<dbReference type="Gene3D" id="3.90.1440.10">
    <property type="entry name" value="SecA, preprotein cross-linking domain"/>
    <property type="match status" value="1"/>
</dbReference>
<keyword evidence="14 15" id="KW-0472">Membrane</keyword>
<evidence type="ECO:0000256" key="14">
    <source>
        <dbReference type="ARBA" id="ARBA00023136"/>
    </source>
</evidence>
<dbReference type="EMBL" id="PVTZ01000002">
    <property type="protein sequence ID" value="PRZ16447.1"/>
    <property type="molecule type" value="Genomic_DNA"/>
</dbReference>
<comment type="caution">
    <text evidence="21">The sequence shown here is derived from an EMBL/GenBank/DDBJ whole genome shotgun (WGS) entry which is preliminary data.</text>
</comment>
<comment type="subcellular location">
    <subcellularLocation>
        <location evidence="15">Cell membrane</location>
        <topology evidence="15">Peripheral membrane protein</topology>
        <orientation evidence="15">Cytoplasmic side</orientation>
    </subcellularLocation>
    <subcellularLocation>
        <location evidence="15">Cytoplasm</location>
    </subcellularLocation>
    <subcellularLocation>
        <location evidence="2">Membrane</location>
        <topology evidence="2">Peripheral membrane protein</topology>
    </subcellularLocation>
    <text evidence="15">Distribution is 50-50.</text>
</comment>
<evidence type="ECO:0000256" key="16">
    <source>
        <dbReference type="RuleBase" id="RU003874"/>
    </source>
</evidence>
<dbReference type="InterPro" id="IPR011130">
    <property type="entry name" value="SecA_preprotein_X-link_dom"/>
</dbReference>
<dbReference type="NCBIfam" id="TIGR00963">
    <property type="entry name" value="secA"/>
    <property type="match status" value="1"/>
</dbReference>
<dbReference type="InterPro" id="IPR000185">
    <property type="entry name" value="SecA"/>
</dbReference>
<dbReference type="SUPFAM" id="SSF81886">
    <property type="entry name" value="Helical scaffold and wing domains of SecA"/>
    <property type="match status" value="1"/>
</dbReference>
<evidence type="ECO:0000256" key="17">
    <source>
        <dbReference type="SAM" id="MobiDB-lite"/>
    </source>
</evidence>
<dbReference type="InterPro" id="IPR011115">
    <property type="entry name" value="SecA_DEAD"/>
</dbReference>
<evidence type="ECO:0000256" key="11">
    <source>
        <dbReference type="ARBA" id="ARBA00022927"/>
    </source>
</evidence>
<dbReference type="InterPro" id="IPR036670">
    <property type="entry name" value="SecA_X-link_sf"/>
</dbReference>
<dbReference type="InterPro" id="IPR027417">
    <property type="entry name" value="P-loop_NTPase"/>
</dbReference>
<dbReference type="RefSeq" id="WP_106341778.1">
    <property type="nucleotide sequence ID" value="NZ_PVTZ01000002.1"/>
</dbReference>
<dbReference type="Pfam" id="PF21090">
    <property type="entry name" value="P-loop_SecA"/>
    <property type="match status" value="2"/>
</dbReference>
<evidence type="ECO:0000256" key="7">
    <source>
        <dbReference type="ARBA" id="ARBA00022723"/>
    </source>
</evidence>
<dbReference type="PANTHER" id="PTHR30612:SF0">
    <property type="entry name" value="CHLOROPLAST PROTEIN-TRANSPORTING ATPASE"/>
    <property type="match status" value="1"/>
</dbReference>
<comment type="catalytic activity">
    <reaction evidence="15">
        <text>ATP + H2O + cellular proteinSide 1 = ADP + phosphate + cellular proteinSide 2.</text>
        <dbReference type="EC" id="7.4.2.8"/>
    </reaction>
</comment>
<feature type="compositionally biased region" description="Basic and acidic residues" evidence="17">
    <location>
        <begin position="806"/>
        <end position="821"/>
    </location>
</feature>
<keyword evidence="13 15" id="KW-0811">Translocation</keyword>
<dbReference type="Pfam" id="PF02810">
    <property type="entry name" value="SEC-C"/>
    <property type="match status" value="1"/>
</dbReference>
<comment type="similarity">
    <text evidence="3 15 16">Belongs to the SecA family.</text>
</comment>
<protein>
    <recommendedName>
        <fullName evidence="15 16">Protein translocase subunit SecA</fullName>
        <ecNumber evidence="15">7.4.2.8</ecNumber>
    </recommendedName>
</protein>
<dbReference type="CDD" id="cd17928">
    <property type="entry name" value="DEXDc_SecA"/>
    <property type="match status" value="1"/>
</dbReference>
<feature type="binding site" evidence="15">
    <location>
        <position position="85"/>
    </location>
    <ligand>
        <name>ATP</name>
        <dbReference type="ChEBI" id="CHEBI:30616"/>
    </ligand>
</feature>
<dbReference type="InterPro" id="IPR014001">
    <property type="entry name" value="Helicase_ATP-bd"/>
</dbReference>
<dbReference type="SMART" id="SM00957">
    <property type="entry name" value="SecA_DEAD"/>
    <property type="match status" value="1"/>
</dbReference>
<dbReference type="NCBIfam" id="NF006630">
    <property type="entry name" value="PRK09200.1"/>
    <property type="match status" value="1"/>
</dbReference>
<evidence type="ECO:0000256" key="5">
    <source>
        <dbReference type="ARBA" id="ARBA00022475"/>
    </source>
</evidence>
<feature type="domain" description="Helicase ATP-binding" evidence="18">
    <location>
        <begin position="87"/>
        <end position="257"/>
    </location>
</feature>
<dbReference type="PRINTS" id="PR00906">
    <property type="entry name" value="SECA"/>
</dbReference>
<dbReference type="EC" id="7.4.2.8" evidence="15"/>
<evidence type="ECO:0000256" key="6">
    <source>
        <dbReference type="ARBA" id="ARBA00022490"/>
    </source>
</evidence>
<keyword evidence="8 15" id="KW-0547">Nucleotide-binding</keyword>
<gene>
    <name evidence="15" type="primary">secA</name>
    <name evidence="21" type="ORF">CLV36_102156</name>
</gene>
<evidence type="ECO:0000256" key="1">
    <source>
        <dbReference type="ARBA" id="ARBA00001947"/>
    </source>
</evidence>
<keyword evidence="12 15" id="KW-1278">Translocase</keyword>
<feature type="domain" description="SecA family profile" evidence="20">
    <location>
        <begin position="1"/>
        <end position="570"/>
    </location>
</feature>
<dbReference type="Proteomes" id="UP000238836">
    <property type="component" value="Unassembled WGS sequence"/>
</dbReference>
<feature type="binding site" evidence="15">
    <location>
        <position position="492"/>
    </location>
    <ligand>
        <name>ATP</name>
        <dbReference type="ChEBI" id="CHEBI:30616"/>
    </ligand>
</feature>
<evidence type="ECO:0000256" key="9">
    <source>
        <dbReference type="ARBA" id="ARBA00022833"/>
    </source>
</evidence>
<dbReference type="InterPro" id="IPR044722">
    <property type="entry name" value="SecA_SF2_C"/>
</dbReference>
<keyword evidence="6 15" id="KW-0963">Cytoplasm</keyword>
<dbReference type="Pfam" id="PF01043">
    <property type="entry name" value="SecA_PP_bind"/>
    <property type="match status" value="1"/>
</dbReference>
<keyword evidence="10 15" id="KW-0067">ATP-binding</keyword>
<keyword evidence="22" id="KW-1185">Reference proteome</keyword>
<comment type="cofactor">
    <cofactor evidence="1">
        <name>Zn(2+)</name>
        <dbReference type="ChEBI" id="CHEBI:29105"/>
    </cofactor>
</comment>
<evidence type="ECO:0000259" key="20">
    <source>
        <dbReference type="PROSITE" id="PS51196"/>
    </source>
</evidence>
<keyword evidence="4 15" id="KW-0813">Transport</keyword>
<evidence type="ECO:0000256" key="2">
    <source>
        <dbReference type="ARBA" id="ARBA00004170"/>
    </source>
</evidence>
<evidence type="ECO:0000256" key="4">
    <source>
        <dbReference type="ARBA" id="ARBA00022448"/>
    </source>
</evidence>
<evidence type="ECO:0000259" key="19">
    <source>
        <dbReference type="PROSITE" id="PS51194"/>
    </source>
</evidence>
<dbReference type="InterPro" id="IPR011116">
    <property type="entry name" value="SecA_Wing/Scaffold"/>
</dbReference>
<proteinExistence type="inferred from homology"/>
<evidence type="ECO:0000256" key="12">
    <source>
        <dbReference type="ARBA" id="ARBA00022967"/>
    </source>
</evidence>
<evidence type="ECO:0000256" key="13">
    <source>
        <dbReference type="ARBA" id="ARBA00023010"/>
    </source>
</evidence>
<comment type="function">
    <text evidence="15">Part of the Sec protein translocase complex. Interacts with the SecYEG preprotein conducting channel. Has a central role in coupling the hydrolysis of ATP to the transfer of proteins into and across the cell membrane, serving as an ATP-driven molecular motor driving the stepwise translocation of polypeptide chains across the membrane.</text>
</comment>
<evidence type="ECO:0000313" key="22">
    <source>
        <dbReference type="Proteomes" id="UP000238836"/>
    </source>
</evidence>
<sequence>MLGTLKKLFDPHERQLKKFFSIADHIDSLEAEFQALSDAELRGKTDEFRARLEKGETLDDLLPEAFAVVREAAKRVLNMRHFRVQLVGGMVLHQGDIAEMKTGEGKTLVSTLPAYLNALEGKGVHIVTVNDYLAKRDKEWMGQVFEFLGLTVGLNLPMMSPEEKRAAYQADITFGTNNEFGFDYLRDNMVLYKEQLTQRELNFAIIDEVDSILIDEARTPLIISGQANKATDLYYTADNIVRRLKEGDDYTIDIKTKQVSLTEDGVKKVENFLGVDNLYDMKHVTLNHHIQQALKAHAIMKRDEDYVVNEDGVVIVDEFTGRLMYGRRYSDGLHQAIEAKEGLQVQRESMTLATVTLQNYFRLYKKLSGMTGTAKTEEEEFRKIYNMDVYQIPTNRPQLREDLSDVLYKTEEAKFNAVVEEIAQRHAKGQPVLVGTVSIEKSERLSRLLKRRGIPHEVLNAKNHAREAEIVAQAGQRGAVTIATNMAGRGTDIVLGEGVAELGGLHIIGTERHESRRIDNQLRGRSGRQGDPGSSQFYLSLSDDLMRRFGGENLESMLERLGLPEDQPIEGKMFSRAVANAQRKVEANNFDARRWVLQYDDVLNQQREVIYKQRREVLESDDLKDVVLNMVKAAIENIVQVHTSEDLEEEWDLEAIVEYANNNLLPEGRLTEEDLEGKDPSKMVDDIFEEVKKYYQERQEELGNERLQEFSKVVILRAVDRKWMDHIDAMEQLRQGIHLRAYGQDNPLRAYQFEGFAMFEAMIQEIQEEIVKYVMKSVIAEEEELEREEVAVNPTAVSGSSEQEADAPKKEPIRRADKVGRNDPCPCGSGKKYKNCCLKNG</sequence>
<dbReference type="InterPro" id="IPR036266">
    <property type="entry name" value="SecA_Wing/Scaffold_sf"/>
</dbReference>
<dbReference type="PROSITE" id="PS51192">
    <property type="entry name" value="HELICASE_ATP_BIND_1"/>
    <property type="match status" value="1"/>
</dbReference>
<dbReference type="InterPro" id="IPR004027">
    <property type="entry name" value="SEC_C_motif"/>
</dbReference>
<evidence type="ECO:0000259" key="18">
    <source>
        <dbReference type="PROSITE" id="PS51192"/>
    </source>
</evidence>
<dbReference type="InterPro" id="IPR014018">
    <property type="entry name" value="SecA_motor_DEAD"/>
</dbReference>
<dbReference type="HAMAP" id="MF_01382">
    <property type="entry name" value="SecA"/>
    <property type="match status" value="1"/>
</dbReference>
<keyword evidence="9" id="KW-0862">Zinc</keyword>
<dbReference type="PROSITE" id="PS51194">
    <property type="entry name" value="HELICASE_CTER"/>
    <property type="match status" value="1"/>
</dbReference>
<dbReference type="InterPro" id="IPR020937">
    <property type="entry name" value="SecA_CS"/>
</dbReference>
<dbReference type="PROSITE" id="PS01312">
    <property type="entry name" value="SECA"/>
    <property type="match status" value="1"/>
</dbReference>
<dbReference type="NCBIfam" id="NF009538">
    <property type="entry name" value="PRK12904.1"/>
    <property type="match status" value="1"/>
</dbReference>
<dbReference type="Pfam" id="PF07516">
    <property type="entry name" value="SecA_SW"/>
    <property type="match status" value="1"/>
</dbReference>
<dbReference type="SUPFAM" id="SSF81767">
    <property type="entry name" value="Pre-protein crosslinking domain of SecA"/>
    <property type="match status" value="1"/>
</dbReference>
<keyword evidence="5 15" id="KW-1003">Cell membrane</keyword>
<dbReference type="SMART" id="SM00958">
    <property type="entry name" value="SecA_PP_bind"/>
    <property type="match status" value="1"/>
</dbReference>
<comment type="subunit">
    <text evidence="15">Monomer and homodimer. Part of the essential Sec protein translocation apparatus which comprises SecA, SecYEG and auxiliary proteins SecDF. Other proteins may also be involved.</text>
</comment>
<reference evidence="21 22" key="1">
    <citation type="submission" date="2018-03" db="EMBL/GenBank/DDBJ databases">
        <title>Genomic Encyclopedia of Archaeal and Bacterial Type Strains, Phase II (KMG-II): from individual species to whole genera.</title>
        <authorList>
            <person name="Goeker M."/>
        </authorList>
    </citation>
    <scope>NUCLEOTIDE SEQUENCE [LARGE SCALE GENOMIC DNA]</scope>
    <source>
        <strain evidence="21 22">RHA1</strain>
    </source>
</reference>
<feature type="binding site" evidence="15">
    <location>
        <begin position="103"/>
        <end position="107"/>
    </location>
    <ligand>
        <name>ATP</name>
        <dbReference type="ChEBI" id="CHEBI:30616"/>
    </ligand>
</feature>